<accession>A0A5N5W5A9</accession>
<dbReference type="EMBL" id="VOKX01000040">
    <property type="protein sequence ID" value="KAB7841635.1"/>
    <property type="molecule type" value="Genomic_DNA"/>
</dbReference>
<evidence type="ECO:0000256" key="1">
    <source>
        <dbReference type="SAM" id="Phobius"/>
    </source>
</evidence>
<reference evidence="2 3" key="1">
    <citation type="journal article" date="2019" name="Microb. Cell Fact.">
        <title>Exploring novel herbicidin analogues by transcriptional regulator overexpression and MS/MS molecular networking.</title>
        <authorList>
            <person name="Shi Y."/>
            <person name="Gu R."/>
            <person name="Li Y."/>
            <person name="Wang X."/>
            <person name="Ren W."/>
            <person name="Li X."/>
            <person name="Wang L."/>
            <person name="Xie Y."/>
            <person name="Hong B."/>
        </authorList>
    </citation>
    <scope>NUCLEOTIDE SEQUENCE [LARGE SCALE GENOMIC DNA]</scope>
    <source>
        <strain evidence="2 3">US-43</strain>
    </source>
</reference>
<keyword evidence="1" id="KW-0472">Membrane</keyword>
<feature type="transmembrane region" description="Helical" evidence="1">
    <location>
        <begin position="87"/>
        <end position="105"/>
    </location>
</feature>
<organism evidence="2 3">
    <name type="scientific">Streptomyces mobaraensis</name>
    <name type="common">Streptoverticillium mobaraense</name>
    <dbReference type="NCBI Taxonomy" id="35621"/>
    <lineage>
        <taxon>Bacteria</taxon>
        <taxon>Bacillati</taxon>
        <taxon>Actinomycetota</taxon>
        <taxon>Actinomycetes</taxon>
        <taxon>Kitasatosporales</taxon>
        <taxon>Streptomycetaceae</taxon>
        <taxon>Streptomyces</taxon>
    </lineage>
</organism>
<evidence type="ECO:0000313" key="3">
    <source>
        <dbReference type="Proteomes" id="UP000327000"/>
    </source>
</evidence>
<gene>
    <name evidence="2" type="ORF">FRZ00_20235</name>
</gene>
<keyword evidence="1" id="KW-0812">Transmembrane</keyword>
<name>A0A5N5W5A9_STRMB</name>
<keyword evidence="3" id="KW-1185">Reference proteome</keyword>
<protein>
    <submittedName>
        <fullName evidence="2">Uncharacterized protein</fullName>
    </submittedName>
</protein>
<dbReference type="AlphaFoldDB" id="A0A5N5W5A9"/>
<dbReference type="RefSeq" id="WP_004951526.1">
    <property type="nucleotide sequence ID" value="NZ_JBFADJ010000027.1"/>
</dbReference>
<dbReference type="Proteomes" id="UP000327000">
    <property type="component" value="Unassembled WGS sequence"/>
</dbReference>
<comment type="caution">
    <text evidence="2">The sequence shown here is derived from an EMBL/GenBank/DDBJ whole genome shotgun (WGS) entry which is preliminary data.</text>
</comment>
<keyword evidence="1" id="KW-1133">Transmembrane helix</keyword>
<feature type="transmembrane region" description="Helical" evidence="1">
    <location>
        <begin position="55"/>
        <end position="75"/>
    </location>
</feature>
<sequence>MTVKAGANGAPLDGPWPEAAGRLWRDVTGLVRAEAGGPGGPLTTAVGRARLAGTALALSGALGALSLVSAHQALLRATERIMPPSRAAWALAAGYAGAAAGLTRLRRSASRAARRSSAEAVERVLAELAASGV</sequence>
<evidence type="ECO:0000313" key="2">
    <source>
        <dbReference type="EMBL" id="KAB7841635.1"/>
    </source>
</evidence>
<proteinExistence type="predicted"/>